<dbReference type="EMBL" id="QWDM01000021">
    <property type="protein sequence ID" value="RUT68076.1"/>
    <property type="molecule type" value="Genomic_DNA"/>
</dbReference>
<evidence type="ECO:0000313" key="1">
    <source>
        <dbReference type="EMBL" id="RUT68076.1"/>
    </source>
</evidence>
<name>A0A434A133_9FLAO</name>
<evidence type="ECO:0000313" key="2">
    <source>
        <dbReference type="Proteomes" id="UP000288102"/>
    </source>
</evidence>
<accession>A0A434A133</accession>
<reference evidence="2" key="1">
    <citation type="journal article" date="2019" name="Syst. Appl. Microbiol.">
        <title>Flavobacterium circumlabens sp. nov. and Flavobacterium cupreum sp. nov., two psychrotrophic species isolated from Antarctic environmental samples.</title>
        <authorList>
            <person name="Kralova S."/>
            <person name="Busse H.-J."/>
            <person name="Svec P."/>
            <person name="Maslanova I."/>
            <person name="Stankova E."/>
            <person name="Bartak M."/>
            <person name="Sedlacek I."/>
        </authorList>
    </citation>
    <scope>NUCLEOTIDE SEQUENCE [LARGE SCALE GENOMIC DNA]</scope>
    <source>
        <strain evidence="2">CCM 8825</strain>
    </source>
</reference>
<gene>
    <name evidence="1" type="ORF">D0817_23315</name>
</gene>
<organism evidence="1 2">
    <name type="scientific">Flavobacterium cupreum</name>
    <dbReference type="NCBI Taxonomy" id="2133766"/>
    <lineage>
        <taxon>Bacteria</taxon>
        <taxon>Pseudomonadati</taxon>
        <taxon>Bacteroidota</taxon>
        <taxon>Flavobacteriia</taxon>
        <taxon>Flavobacteriales</taxon>
        <taxon>Flavobacteriaceae</taxon>
        <taxon>Flavobacterium</taxon>
    </lineage>
</organism>
<protein>
    <submittedName>
        <fullName evidence="1">Uncharacterized protein</fullName>
    </submittedName>
</protein>
<sequence length="67" mass="7728">MPRICTNYFHADLSRTTQLSFYRKARKVFASAWFGKTQVRKAGSIQSFANFAFSEDTFVGKTLRALR</sequence>
<keyword evidence="2" id="KW-1185">Reference proteome</keyword>
<proteinExistence type="predicted"/>
<dbReference type="Proteomes" id="UP000288102">
    <property type="component" value="Unassembled WGS sequence"/>
</dbReference>
<dbReference type="AlphaFoldDB" id="A0A434A133"/>
<comment type="caution">
    <text evidence="1">The sequence shown here is derived from an EMBL/GenBank/DDBJ whole genome shotgun (WGS) entry which is preliminary data.</text>
</comment>